<dbReference type="PANTHER" id="PTHR47969:SF15">
    <property type="entry name" value="CHROMOSOME-ASSOCIATED KINESIN KIF4A-RELATED"/>
    <property type="match status" value="1"/>
</dbReference>
<keyword evidence="5 6" id="KW-0175">Coiled coil</keyword>
<dbReference type="Pfam" id="PF25764">
    <property type="entry name" value="KIF21A_4th"/>
    <property type="match status" value="1"/>
</dbReference>
<evidence type="ECO:0000313" key="7">
    <source>
        <dbReference type="EMBL" id="CAL1688647.1"/>
    </source>
</evidence>
<keyword evidence="4" id="KW-0067">ATP-binding</keyword>
<comment type="subcellular location">
    <subcellularLocation>
        <location evidence="1">Cytoplasm</location>
    </subcellularLocation>
</comment>
<dbReference type="GO" id="GO:0005875">
    <property type="term" value="C:microtubule associated complex"/>
    <property type="evidence" value="ECO:0007669"/>
    <property type="project" value="TreeGrafter"/>
</dbReference>
<protein>
    <submittedName>
        <fullName evidence="7">Uncharacterized protein</fullName>
    </submittedName>
</protein>
<dbReference type="InterPro" id="IPR027640">
    <property type="entry name" value="Kinesin-like_fam"/>
</dbReference>
<dbReference type="AlphaFoldDB" id="A0AAV2P7F4"/>
<dbReference type="GO" id="GO:0007052">
    <property type="term" value="P:mitotic spindle organization"/>
    <property type="evidence" value="ECO:0007669"/>
    <property type="project" value="TreeGrafter"/>
</dbReference>
<sequence length="121" mass="14862">MFYYTLWILYGYSLYRLAETRRKKVQELEKEIAELMRKCTEQNKIIKIKKKQEQKIKTLSSEIQSLKETRIKLIRQMRNDANSFTKWKQSKEKEINRLKAQNRKRACEMVRIQMQVNKQEN</sequence>
<dbReference type="GO" id="GO:0051231">
    <property type="term" value="P:spindle elongation"/>
    <property type="evidence" value="ECO:0007669"/>
    <property type="project" value="TreeGrafter"/>
</dbReference>
<dbReference type="EMBL" id="OZ034831">
    <property type="protein sequence ID" value="CAL1688647.1"/>
    <property type="molecule type" value="Genomic_DNA"/>
</dbReference>
<evidence type="ECO:0000256" key="5">
    <source>
        <dbReference type="ARBA" id="ARBA00023054"/>
    </source>
</evidence>
<accession>A0AAV2P7F4</accession>
<keyword evidence="8" id="KW-1185">Reference proteome</keyword>
<gene>
    <name evidence="7" type="ORF">LPLAT_LOCUS13671</name>
</gene>
<keyword evidence="2" id="KW-0963">Cytoplasm</keyword>
<dbReference type="GO" id="GO:0007018">
    <property type="term" value="P:microtubule-based movement"/>
    <property type="evidence" value="ECO:0007669"/>
    <property type="project" value="InterPro"/>
</dbReference>
<evidence type="ECO:0000256" key="4">
    <source>
        <dbReference type="ARBA" id="ARBA00022840"/>
    </source>
</evidence>
<name>A0AAV2P7F4_9HYME</name>
<proteinExistence type="predicted"/>
<evidence type="ECO:0000256" key="6">
    <source>
        <dbReference type="SAM" id="Coils"/>
    </source>
</evidence>
<organism evidence="7 8">
    <name type="scientific">Lasius platythorax</name>
    <dbReference type="NCBI Taxonomy" id="488582"/>
    <lineage>
        <taxon>Eukaryota</taxon>
        <taxon>Metazoa</taxon>
        <taxon>Ecdysozoa</taxon>
        <taxon>Arthropoda</taxon>
        <taxon>Hexapoda</taxon>
        <taxon>Insecta</taxon>
        <taxon>Pterygota</taxon>
        <taxon>Neoptera</taxon>
        <taxon>Endopterygota</taxon>
        <taxon>Hymenoptera</taxon>
        <taxon>Apocrita</taxon>
        <taxon>Aculeata</taxon>
        <taxon>Formicoidea</taxon>
        <taxon>Formicidae</taxon>
        <taxon>Formicinae</taxon>
        <taxon>Lasius</taxon>
        <taxon>Lasius</taxon>
    </lineage>
</organism>
<feature type="coiled-coil region" evidence="6">
    <location>
        <begin position="18"/>
        <end position="108"/>
    </location>
</feature>
<evidence type="ECO:0000256" key="1">
    <source>
        <dbReference type="ARBA" id="ARBA00004496"/>
    </source>
</evidence>
<keyword evidence="3" id="KW-0547">Nucleotide-binding</keyword>
<dbReference type="PANTHER" id="PTHR47969">
    <property type="entry name" value="CHROMOSOME-ASSOCIATED KINESIN KIF4A-RELATED"/>
    <property type="match status" value="1"/>
</dbReference>
<dbReference type="Proteomes" id="UP001497644">
    <property type="component" value="Chromosome 8"/>
</dbReference>
<evidence type="ECO:0000256" key="2">
    <source>
        <dbReference type="ARBA" id="ARBA00022490"/>
    </source>
</evidence>
<dbReference type="GO" id="GO:0003777">
    <property type="term" value="F:microtubule motor activity"/>
    <property type="evidence" value="ECO:0007669"/>
    <property type="project" value="InterPro"/>
</dbReference>
<dbReference type="GO" id="GO:0005737">
    <property type="term" value="C:cytoplasm"/>
    <property type="evidence" value="ECO:0007669"/>
    <property type="project" value="UniProtKB-SubCell"/>
</dbReference>
<dbReference type="GO" id="GO:0005524">
    <property type="term" value="F:ATP binding"/>
    <property type="evidence" value="ECO:0007669"/>
    <property type="project" value="UniProtKB-KW"/>
</dbReference>
<evidence type="ECO:0000313" key="8">
    <source>
        <dbReference type="Proteomes" id="UP001497644"/>
    </source>
</evidence>
<evidence type="ECO:0000256" key="3">
    <source>
        <dbReference type="ARBA" id="ARBA00022741"/>
    </source>
</evidence>
<reference evidence="7" key="1">
    <citation type="submission" date="2024-04" db="EMBL/GenBank/DDBJ databases">
        <authorList>
            <consortium name="Molecular Ecology Group"/>
        </authorList>
    </citation>
    <scope>NUCLEOTIDE SEQUENCE</scope>
</reference>